<reference evidence="2 3" key="1">
    <citation type="submission" date="2016-02" db="EMBL/GenBank/DDBJ databases">
        <title>Secondary metabolites in Legionella.</title>
        <authorList>
            <person name="Tobias N.J."/>
            <person name="Bode H.B."/>
        </authorList>
    </citation>
    <scope>NUCLEOTIDE SEQUENCE [LARGE SCALE GENOMIC DNA]</scope>
    <source>
        <strain evidence="2 3">DSM 19216</strain>
    </source>
</reference>
<sequence length="194" mass="22125">MVSNTAEVHKEQCLGSLMHIDPLYSLAGCKKGVSQQKGPLRLLPFGNDACFIVEVAAAKISYQIANKYAYKISESQDGRDHQSYTAALSNINFQNQTSPEFQDFKSKYQKYKGDYLKTQILEDIKNQIQETSSKTELYELKEKLKNSYEYQVLKTGQGWFTQTFSLDTSSVKAFDKMFKQQEDNLSYTTPKSSV</sequence>
<accession>A0A1E5JRA4</accession>
<proteinExistence type="predicted"/>
<dbReference type="PATRIC" id="fig|45071.7.peg.2180"/>
<evidence type="ECO:0000313" key="3">
    <source>
        <dbReference type="Proteomes" id="UP000095229"/>
    </source>
</evidence>
<dbReference type="Gene3D" id="1.20.1280.280">
    <property type="match status" value="1"/>
</dbReference>
<dbReference type="GO" id="GO:0044161">
    <property type="term" value="C:host cell cytoplasmic vesicle"/>
    <property type="evidence" value="ECO:0007669"/>
    <property type="project" value="InterPro"/>
</dbReference>
<dbReference type="InterPro" id="IPR028057">
    <property type="entry name" value="DrrA_P4M"/>
</dbReference>
<dbReference type="GO" id="GO:0031267">
    <property type="term" value="F:small GTPase binding"/>
    <property type="evidence" value="ECO:0007669"/>
    <property type="project" value="InterPro"/>
</dbReference>
<dbReference type="Pfam" id="PF14860">
    <property type="entry name" value="DrrA_P4M"/>
    <property type="match status" value="1"/>
</dbReference>
<comment type="caution">
    <text evidence="2">The sequence shown here is derived from an EMBL/GenBank/DDBJ whole genome shotgun (WGS) entry which is preliminary data.</text>
</comment>
<dbReference type="AlphaFoldDB" id="A0A1E5JRA4"/>
<gene>
    <name evidence="2" type="primary">drrA_3</name>
    <name evidence="2" type="ORF">lpari_02038</name>
</gene>
<dbReference type="EMBL" id="LSOG01000060">
    <property type="protein sequence ID" value="OEH46990.1"/>
    <property type="molecule type" value="Genomic_DNA"/>
</dbReference>
<name>A0A1E5JRA4_9GAMM</name>
<dbReference type="InterPro" id="IPR038346">
    <property type="entry name" value="DrrA_PI4P-bd_sf"/>
</dbReference>
<evidence type="ECO:0000259" key="1">
    <source>
        <dbReference type="Pfam" id="PF14860"/>
    </source>
</evidence>
<organism evidence="2 3">
    <name type="scientific">Legionella parisiensis</name>
    <dbReference type="NCBI Taxonomy" id="45071"/>
    <lineage>
        <taxon>Bacteria</taxon>
        <taxon>Pseudomonadati</taxon>
        <taxon>Pseudomonadota</taxon>
        <taxon>Gammaproteobacteria</taxon>
        <taxon>Legionellales</taxon>
        <taxon>Legionellaceae</taxon>
        <taxon>Legionella</taxon>
    </lineage>
</organism>
<evidence type="ECO:0000313" key="2">
    <source>
        <dbReference type="EMBL" id="OEH46990.1"/>
    </source>
</evidence>
<protein>
    <submittedName>
        <fullName evidence="2">Multifunctional virulence effector protein DrrA</fullName>
    </submittedName>
</protein>
<feature type="domain" description="DrrA phosphatidylinositol 4-phosphate binding" evidence="1">
    <location>
        <begin position="97"/>
        <end position="186"/>
    </location>
</feature>
<dbReference type="Proteomes" id="UP000095229">
    <property type="component" value="Unassembled WGS sequence"/>
</dbReference>
<dbReference type="OrthoDB" id="5654249at2"/>
<keyword evidence="3" id="KW-1185">Reference proteome</keyword>